<gene>
    <name evidence="1" type="ORF">R0G89_05390</name>
</gene>
<dbReference type="AlphaFoldDB" id="A0AAW8YHY2"/>
<name>A0AAW8YHY2_PEDAC</name>
<evidence type="ECO:0000313" key="2">
    <source>
        <dbReference type="Proteomes" id="UP001280897"/>
    </source>
</evidence>
<reference evidence="1" key="2">
    <citation type="submission" date="2023-10" db="EMBL/GenBank/DDBJ databases">
        <authorList>
            <person name="Khurajog B."/>
        </authorList>
    </citation>
    <scope>NUCLEOTIDE SEQUENCE</scope>
    <source>
        <strain evidence="1">BF9</strain>
    </source>
</reference>
<proteinExistence type="predicted"/>
<accession>A0AAW8YHY2</accession>
<evidence type="ECO:0000313" key="1">
    <source>
        <dbReference type="EMBL" id="MDV2621164.1"/>
    </source>
</evidence>
<reference evidence="1" key="1">
    <citation type="journal article" date="2023" name="PeerJ">
        <title>Selection and evaluation of lactic acid bacteria from chicken feces in Thailand as potential probiotics.</title>
        <authorList>
            <person name="Khurajog B."/>
            <person name="Disastra Y."/>
            <person name="Lawwyne L.D."/>
            <person name="Sirichokchatchawan W."/>
            <person name="Niyomtham W."/>
            <person name="Yindee J."/>
            <person name="Hampson D.J."/>
            <person name="Prapasarakul N."/>
        </authorList>
    </citation>
    <scope>NUCLEOTIDE SEQUENCE</scope>
    <source>
        <strain evidence="1">BF9</strain>
    </source>
</reference>
<protein>
    <recommendedName>
        <fullName evidence="3">Phage gp6-like head-tail connector protein</fullName>
    </recommendedName>
</protein>
<sequence>MHYLTYEEFKDIMSGTEITETQFNEELSKAEIQIDAVTHYFYAGGLHDLTDDVKSNKKFRYRRASAFKQALCLIIDFAIQTGVTNSNDVVSGGVKSISIGRTHIETNGVSATYGRTAVPDEAISILAYWGLMYRGVPYR</sequence>
<dbReference type="EMBL" id="JAWJAV010000003">
    <property type="protein sequence ID" value="MDV2621164.1"/>
    <property type="molecule type" value="Genomic_DNA"/>
</dbReference>
<comment type="caution">
    <text evidence="1">The sequence shown here is derived from an EMBL/GenBank/DDBJ whole genome shotgun (WGS) entry which is preliminary data.</text>
</comment>
<dbReference type="Proteomes" id="UP001280897">
    <property type="component" value="Unassembled WGS sequence"/>
</dbReference>
<evidence type="ECO:0008006" key="3">
    <source>
        <dbReference type="Google" id="ProtNLM"/>
    </source>
</evidence>
<organism evidence="1 2">
    <name type="scientific">Pediococcus acidilactici</name>
    <dbReference type="NCBI Taxonomy" id="1254"/>
    <lineage>
        <taxon>Bacteria</taxon>
        <taxon>Bacillati</taxon>
        <taxon>Bacillota</taxon>
        <taxon>Bacilli</taxon>
        <taxon>Lactobacillales</taxon>
        <taxon>Lactobacillaceae</taxon>
        <taxon>Pediococcus</taxon>
        <taxon>Pediococcus acidilactici group</taxon>
    </lineage>
</organism>
<dbReference type="RefSeq" id="WP_317072130.1">
    <property type="nucleotide sequence ID" value="NZ_JAWJAV010000003.1"/>
</dbReference>